<gene>
    <name evidence="2" type="ORF">GCM10010324_53090</name>
</gene>
<organism evidence="2 3">
    <name type="scientific">Streptomyces hiroshimensis</name>
    <dbReference type="NCBI Taxonomy" id="66424"/>
    <lineage>
        <taxon>Bacteria</taxon>
        <taxon>Bacillati</taxon>
        <taxon>Actinomycetota</taxon>
        <taxon>Actinomycetes</taxon>
        <taxon>Kitasatosporales</taxon>
        <taxon>Streptomycetaceae</taxon>
        <taxon>Streptomyces</taxon>
    </lineage>
</organism>
<evidence type="ECO:0000313" key="3">
    <source>
        <dbReference type="Proteomes" id="UP000659223"/>
    </source>
</evidence>
<evidence type="ECO:0000313" key="2">
    <source>
        <dbReference type="EMBL" id="GGX99948.1"/>
    </source>
</evidence>
<dbReference type="Proteomes" id="UP000659223">
    <property type="component" value="Unassembled WGS sequence"/>
</dbReference>
<comment type="caution">
    <text evidence="2">The sequence shown here is derived from an EMBL/GenBank/DDBJ whole genome shotgun (WGS) entry which is preliminary data.</text>
</comment>
<evidence type="ECO:0000256" key="1">
    <source>
        <dbReference type="SAM" id="MobiDB-lite"/>
    </source>
</evidence>
<protein>
    <submittedName>
        <fullName evidence="2">Uncharacterized protein</fullName>
    </submittedName>
</protein>
<sequence length="104" mass="11096">MAPSATTTREASASRSSEARAVLAVDGVNEAMEVLPGLRRLSALRLPEEDARRQRNRRNRDSGGCPTPRIRDGYAADGPVRGARGISAIMVPPPVSYLLVGIGR</sequence>
<reference evidence="3" key="1">
    <citation type="journal article" date="2019" name="Int. J. Syst. Evol. Microbiol.">
        <title>The Global Catalogue of Microorganisms (GCM) 10K type strain sequencing project: providing services to taxonomists for standard genome sequencing and annotation.</title>
        <authorList>
            <consortium name="The Broad Institute Genomics Platform"/>
            <consortium name="The Broad Institute Genome Sequencing Center for Infectious Disease"/>
            <person name="Wu L."/>
            <person name="Ma J."/>
        </authorList>
    </citation>
    <scope>NUCLEOTIDE SEQUENCE [LARGE SCALE GENOMIC DNA]</scope>
    <source>
        <strain evidence="3">JCM 4586</strain>
    </source>
</reference>
<feature type="region of interest" description="Disordered" evidence="1">
    <location>
        <begin position="43"/>
        <end position="76"/>
    </location>
</feature>
<proteinExistence type="predicted"/>
<dbReference type="EMBL" id="BMUT01000012">
    <property type="protein sequence ID" value="GGX99948.1"/>
    <property type="molecule type" value="Genomic_DNA"/>
</dbReference>
<keyword evidence="3" id="KW-1185">Reference proteome</keyword>
<accession>A0ABQ2Z0M3</accession>
<name>A0ABQ2Z0M3_9ACTN</name>